<evidence type="ECO:0000313" key="3">
    <source>
        <dbReference type="EnsemblPlants" id="KRG89082"/>
    </source>
</evidence>
<reference evidence="2" key="3">
    <citation type="submission" date="2018-07" db="EMBL/GenBank/DDBJ databases">
        <title>WGS assembly of Glycine max.</title>
        <authorList>
            <person name="Schmutz J."/>
            <person name="Cannon S."/>
            <person name="Schlueter J."/>
            <person name="Ma J."/>
            <person name="Mitros T."/>
            <person name="Nelson W."/>
            <person name="Hyten D."/>
            <person name="Song Q."/>
            <person name="Thelen J."/>
            <person name="Cheng J."/>
            <person name="Xu D."/>
            <person name="Hellsten U."/>
            <person name="May G."/>
            <person name="Yu Y."/>
            <person name="Sakurai T."/>
            <person name="Umezawa T."/>
            <person name="Bhattacharyya M."/>
            <person name="Sandhu D."/>
            <person name="Valliyodan B."/>
            <person name="Lindquist E."/>
            <person name="Peto M."/>
            <person name="Grant D."/>
            <person name="Shu S."/>
            <person name="Goodstein D."/>
            <person name="Barry K."/>
            <person name="Futrell-Griggs M."/>
            <person name="Abernathy B."/>
            <person name="Du J."/>
            <person name="Tian Z."/>
            <person name="Zhu L."/>
            <person name="Gill N."/>
            <person name="Joshi T."/>
            <person name="Libault M."/>
            <person name="Sethuraman A."/>
            <person name="Zhang X."/>
            <person name="Shinozaki K."/>
            <person name="Nguyen H."/>
            <person name="Wing R."/>
            <person name="Cregan P."/>
            <person name="Specht J."/>
            <person name="Grimwood J."/>
            <person name="Rokhsar D."/>
            <person name="Stacey G."/>
            <person name="Shoemaker R."/>
            <person name="Jackson S."/>
        </authorList>
    </citation>
    <scope>NUCLEOTIDE SEQUENCE</scope>
    <source>
        <tissue evidence="2">Callus</tissue>
    </source>
</reference>
<keyword evidence="1" id="KW-1133">Transmembrane helix</keyword>
<proteinExistence type="predicted"/>
<evidence type="ECO:0000313" key="2">
    <source>
        <dbReference type="EMBL" id="KRG89082.1"/>
    </source>
</evidence>
<dbReference type="STRING" id="3847.A0A0R0EG35"/>
<evidence type="ECO:0000313" key="4">
    <source>
        <dbReference type="Proteomes" id="UP000008827"/>
    </source>
</evidence>
<dbReference type="EMBL" id="CM000853">
    <property type="protein sequence ID" value="KRG89082.1"/>
    <property type="molecule type" value="Genomic_DNA"/>
</dbReference>
<protein>
    <submittedName>
        <fullName evidence="2 3">Uncharacterized protein</fullName>
    </submittedName>
</protein>
<keyword evidence="4" id="KW-1185">Reference proteome</keyword>
<reference evidence="3" key="2">
    <citation type="submission" date="2018-02" db="UniProtKB">
        <authorList>
            <consortium name="EnsemblPlants"/>
        </authorList>
    </citation>
    <scope>IDENTIFICATION</scope>
    <source>
        <strain evidence="3">Williams 82</strain>
    </source>
</reference>
<accession>A0A0R0EG35</accession>
<dbReference type="Proteomes" id="UP000008827">
    <property type="component" value="Chromosome 20"/>
</dbReference>
<dbReference type="Gramene" id="KRG89082">
    <property type="protein sequence ID" value="KRG89082"/>
    <property type="gene ID" value="GLYMA_20G000100"/>
</dbReference>
<reference evidence="2 3" key="1">
    <citation type="journal article" date="2010" name="Nature">
        <title>Genome sequence of the palaeopolyploid soybean.</title>
        <authorList>
            <person name="Schmutz J."/>
            <person name="Cannon S.B."/>
            <person name="Schlueter J."/>
            <person name="Ma J."/>
            <person name="Mitros T."/>
            <person name="Nelson W."/>
            <person name="Hyten D.L."/>
            <person name="Song Q."/>
            <person name="Thelen J.J."/>
            <person name="Cheng J."/>
            <person name="Xu D."/>
            <person name="Hellsten U."/>
            <person name="May G.D."/>
            <person name="Yu Y."/>
            <person name="Sakurai T."/>
            <person name="Umezawa T."/>
            <person name="Bhattacharyya M.K."/>
            <person name="Sandhu D."/>
            <person name="Valliyodan B."/>
            <person name="Lindquist E."/>
            <person name="Peto M."/>
            <person name="Grant D."/>
            <person name="Shu S."/>
            <person name="Goodstein D."/>
            <person name="Barry K."/>
            <person name="Futrell-Griggs M."/>
            <person name="Abernathy B."/>
            <person name="Du J."/>
            <person name="Tian Z."/>
            <person name="Zhu L."/>
            <person name="Gill N."/>
            <person name="Joshi T."/>
            <person name="Libault M."/>
            <person name="Sethuraman A."/>
            <person name="Zhang X.-C."/>
            <person name="Shinozaki K."/>
            <person name="Nguyen H.T."/>
            <person name="Wing R.A."/>
            <person name="Cregan P."/>
            <person name="Specht J."/>
            <person name="Grimwood J."/>
            <person name="Rokhsar D."/>
            <person name="Stacey G."/>
            <person name="Shoemaker R.C."/>
            <person name="Jackson S.A."/>
        </authorList>
    </citation>
    <scope>NUCLEOTIDE SEQUENCE</scope>
    <source>
        <strain evidence="3">cv. Williams 82</strain>
        <tissue evidence="2">Callus</tissue>
    </source>
</reference>
<dbReference type="InParanoid" id="A0A0R0EG35"/>
<dbReference type="AlphaFoldDB" id="A0A0R0EG35"/>
<dbReference type="SMR" id="A0A0R0EG35"/>
<evidence type="ECO:0000256" key="1">
    <source>
        <dbReference type="SAM" id="Phobius"/>
    </source>
</evidence>
<feature type="transmembrane region" description="Helical" evidence="1">
    <location>
        <begin position="7"/>
        <end position="27"/>
    </location>
</feature>
<feature type="transmembrane region" description="Helical" evidence="1">
    <location>
        <begin position="33"/>
        <end position="52"/>
    </location>
</feature>
<keyword evidence="1" id="KW-0472">Membrane</keyword>
<sequence length="83" mass="9891">MKNLYSLAIVYSCFFFYEMILTCLHVATIWRTLLVMLAVWILKMFWILPQLCSINTAIYQPLYEMAQGLTSWMEQKKKKLGKM</sequence>
<gene>
    <name evidence="2" type="ORF">GLYMA_20G000100</name>
</gene>
<keyword evidence="1" id="KW-0812">Transmembrane</keyword>
<organism evidence="2">
    <name type="scientific">Glycine max</name>
    <name type="common">Soybean</name>
    <name type="synonym">Glycine hispida</name>
    <dbReference type="NCBI Taxonomy" id="3847"/>
    <lineage>
        <taxon>Eukaryota</taxon>
        <taxon>Viridiplantae</taxon>
        <taxon>Streptophyta</taxon>
        <taxon>Embryophyta</taxon>
        <taxon>Tracheophyta</taxon>
        <taxon>Spermatophyta</taxon>
        <taxon>Magnoliopsida</taxon>
        <taxon>eudicotyledons</taxon>
        <taxon>Gunneridae</taxon>
        <taxon>Pentapetalae</taxon>
        <taxon>rosids</taxon>
        <taxon>fabids</taxon>
        <taxon>Fabales</taxon>
        <taxon>Fabaceae</taxon>
        <taxon>Papilionoideae</taxon>
        <taxon>50 kb inversion clade</taxon>
        <taxon>NPAAA clade</taxon>
        <taxon>indigoferoid/millettioid clade</taxon>
        <taxon>Phaseoleae</taxon>
        <taxon>Glycine</taxon>
        <taxon>Glycine subgen. Soja</taxon>
    </lineage>
</organism>
<dbReference type="EnsemblPlants" id="KRG89082">
    <property type="protein sequence ID" value="KRG89082"/>
    <property type="gene ID" value="GLYMA_20G000100"/>
</dbReference>
<name>A0A0R0EG35_SOYBN</name>